<dbReference type="GO" id="GO:0004556">
    <property type="term" value="F:alpha-amylase activity"/>
    <property type="evidence" value="ECO:0007669"/>
    <property type="project" value="TreeGrafter"/>
</dbReference>
<feature type="domain" description="Glycosyl hydrolase family 13 catalytic" evidence="4">
    <location>
        <begin position="14"/>
        <end position="421"/>
    </location>
</feature>
<dbReference type="RefSeq" id="WP_014015349.1">
    <property type="nucleotide sequence ID" value="NZ_CBCRYV010000003.1"/>
</dbReference>
<evidence type="ECO:0000313" key="6">
    <source>
        <dbReference type="Proteomes" id="UP000238358"/>
    </source>
</evidence>
<dbReference type="CDD" id="cd11333">
    <property type="entry name" value="AmyAc_SI_OligoGlu_DGase"/>
    <property type="match status" value="1"/>
</dbReference>
<evidence type="ECO:0000256" key="1">
    <source>
        <dbReference type="ARBA" id="ARBA00008061"/>
    </source>
</evidence>
<dbReference type="SUPFAM" id="SSF51445">
    <property type="entry name" value="(Trans)glycosidases"/>
    <property type="match status" value="1"/>
</dbReference>
<dbReference type="InterPro" id="IPR013780">
    <property type="entry name" value="Glyco_hydro_b"/>
</dbReference>
<reference evidence="5 6" key="1">
    <citation type="journal article" date="2018" name="Genome Announc.">
        <title>Complete genomes of two Megasphaera elsdenii strains, NCIMB 702410 and ATCC 25940.</title>
        <authorList>
            <person name="Hatmaker E.A."/>
            <person name="O'Dell K."/>
            <person name="Riley L.A."/>
            <person name="Klingeman D.M."/>
            <person name="Guss A.M."/>
        </authorList>
    </citation>
    <scope>NUCLEOTIDE SEQUENCE [LARGE SCALE GENOMIC DNA]</scope>
    <source>
        <strain evidence="5 6">NCIMB702410</strain>
    </source>
</reference>
<dbReference type="Gene3D" id="3.20.20.80">
    <property type="entry name" value="Glycosidases"/>
    <property type="match status" value="1"/>
</dbReference>
<dbReference type="FunFam" id="3.20.20.80:FF:000064">
    <property type="entry name" value="Oligo-1,6-glucosidase"/>
    <property type="match status" value="1"/>
</dbReference>
<dbReference type="Proteomes" id="UP000238358">
    <property type="component" value="Chromosome"/>
</dbReference>
<dbReference type="Gene3D" id="2.60.40.1180">
    <property type="entry name" value="Golgi alpha-mannosidase II"/>
    <property type="match status" value="1"/>
</dbReference>
<organism evidence="5 6">
    <name type="scientific">Megasphaera elsdenii</name>
    <dbReference type="NCBI Taxonomy" id="907"/>
    <lineage>
        <taxon>Bacteria</taxon>
        <taxon>Bacillati</taxon>
        <taxon>Bacillota</taxon>
        <taxon>Negativicutes</taxon>
        <taxon>Veillonellales</taxon>
        <taxon>Veillonellaceae</taxon>
        <taxon>Megasphaera</taxon>
    </lineage>
</organism>
<dbReference type="PANTHER" id="PTHR10357:SF179">
    <property type="entry name" value="NEUTRAL AND BASIC AMINO ACID TRANSPORT PROTEIN RBAT"/>
    <property type="match status" value="1"/>
</dbReference>
<dbReference type="FunFam" id="3.90.400.10:FF:000002">
    <property type="entry name" value="Sucrose isomerase"/>
    <property type="match status" value="1"/>
</dbReference>
<dbReference type="GeneID" id="97491316"/>
<dbReference type="InterPro" id="IPR017853">
    <property type="entry name" value="GH"/>
</dbReference>
<dbReference type="GO" id="GO:0009313">
    <property type="term" value="P:oligosaccharide catabolic process"/>
    <property type="evidence" value="ECO:0007669"/>
    <property type="project" value="TreeGrafter"/>
</dbReference>
<evidence type="ECO:0000256" key="3">
    <source>
        <dbReference type="ARBA" id="ARBA00023295"/>
    </source>
</evidence>
<dbReference type="NCBIfam" id="NF008183">
    <property type="entry name" value="PRK10933.1"/>
    <property type="match status" value="1"/>
</dbReference>
<proteinExistence type="inferred from homology"/>
<protein>
    <submittedName>
        <fullName evidence="5">Alpha-glucosidase</fullName>
    </submittedName>
</protein>
<dbReference type="Pfam" id="PF00128">
    <property type="entry name" value="Alpha-amylase"/>
    <property type="match status" value="1"/>
</dbReference>
<dbReference type="SMART" id="SM00642">
    <property type="entry name" value="Aamy"/>
    <property type="match status" value="1"/>
</dbReference>
<dbReference type="PANTHER" id="PTHR10357">
    <property type="entry name" value="ALPHA-AMYLASE FAMILY MEMBER"/>
    <property type="match status" value="1"/>
</dbReference>
<dbReference type="InterPro" id="IPR006047">
    <property type="entry name" value="GH13_cat_dom"/>
</dbReference>
<accession>A0A2S0M5Z8</accession>
<dbReference type="EMBL" id="CP027569">
    <property type="protein sequence ID" value="AVO26872.1"/>
    <property type="molecule type" value="Genomic_DNA"/>
</dbReference>
<evidence type="ECO:0000256" key="2">
    <source>
        <dbReference type="ARBA" id="ARBA00022801"/>
    </source>
</evidence>
<evidence type="ECO:0000313" key="5">
    <source>
        <dbReference type="EMBL" id="AVO26872.1"/>
    </source>
</evidence>
<dbReference type="OrthoDB" id="9805159at2"/>
<evidence type="ECO:0000259" key="4">
    <source>
        <dbReference type="SMART" id="SM00642"/>
    </source>
</evidence>
<gene>
    <name evidence="5" type="ORF">C6Y28_04160</name>
</gene>
<dbReference type="Gene3D" id="3.90.400.10">
    <property type="entry name" value="Oligo-1,6-glucosidase, Domain 2"/>
    <property type="match status" value="1"/>
</dbReference>
<name>A0A2S0M5Z8_MEGEL</name>
<dbReference type="InterPro" id="IPR045857">
    <property type="entry name" value="O16G_dom_2"/>
</dbReference>
<sequence>MDTLKWWQQTAVYQIYPRSFQDTTGSGEGDIPGVTRHLDYLRKLGVGAIWLTPVYPSPMVDNGYDISDYTAIDPRYGTMADMDTLIAEGKKRDIRIVMDLVYNHTSDRHAWFQESKRSRTNDKADWYIWRDAKEDGSAPTNWRSIFGGPAWTWCEERQQYYLHTFAVEQPDLNWENPAVRQALYDAANFWIDKGVGGFRIDAIVYIKKPAVLADGPVDGADGLSSIHKMIANTPGILDFLHEFRRNVFDGHDIFTVAEANGVTPADLPRWVGKDGAFSMLFEFSHTNLEFPDDEVWYRAETWPLTKLKKALSDSQQATAANGWYPIFFENHDQIRCVNRYFPEGTDKQKAAKAMATILFTLRGTPFIYEGQELGMANTAFARIEDYNDISTHGQYQLALDEGFAPAEALRLVQAHSRDNARTPMQWTTAPQAGFTTGTPWLPVHDDYPQCCAEGEEADADSVLQYYRRIQAERFNGEAAAILQQGRYEELLADDERIYAFKRILDDQATLTLVNFTNETIEYDASLTDGATVLLGSYGAPEAGRLRPAEAVVYRL</sequence>
<dbReference type="SUPFAM" id="SSF51011">
    <property type="entry name" value="Glycosyl hydrolase domain"/>
    <property type="match status" value="1"/>
</dbReference>
<comment type="similarity">
    <text evidence="1">Belongs to the glycosyl hydrolase 13 family.</text>
</comment>
<keyword evidence="2" id="KW-0378">Hydrolase</keyword>
<keyword evidence="3" id="KW-0326">Glycosidase</keyword>
<dbReference type="AlphaFoldDB" id="A0A2S0M5Z8"/>